<comment type="caution">
    <text evidence="2">The sequence shown here is derived from an EMBL/GenBank/DDBJ whole genome shotgun (WGS) entry which is preliminary data.</text>
</comment>
<evidence type="ECO:0000313" key="3">
    <source>
        <dbReference type="Proteomes" id="UP000811609"/>
    </source>
</evidence>
<dbReference type="AlphaFoldDB" id="A0A8T1NM29"/>
<dbReference type="Proteomes" id="UP000811609">
    <property type="component" value="Chromosome 13"/>
</dbReference>
<proteinExistence type="predicted"/>
<dbReference type="EMBL" id="CM031821">
    <property type="protein sequence ID" value="KAG6630194.1"/>
    <property type="molecule type" value="Genomic_DNA"/>
</dbReference>
<keyword evidence="3" id="KW-1185">Reference proteome</keyword>
<organism evidence="2 3">
    <name type="scientific">Carya illinoinensis</name>
    <name type="common">Pecan</name>
    <dbReference type="NCBI Taxonomy" id="32201"/>
    <lineage>
        <taxon>Eukaryota</taxon>
        <taxon>Viridiplantae</taxon>
        <taxon>Streptophyta</taxon>
        <taxon>Embryophyta</taxon>
        <taxon>Tracheophyta</taxon>
        <taxon>Spermatophyta</taxon>
        <taxon>Magnoliopsida</taxon>
        <taxon>eudicotyledons</taxon>
        <taxon>Gunneridae</taxon>
        <taxon>Pentapetalae</taxon>
        <taxon>rosids</taxon>
        <taxon>fabids</taxon>
        <taxon>Fagales</taxon>
        <taxon>Juglandaceae</taxon>
        <taxon>Carya</taxon>
    </lineage>
</organism>
<accession>A0A8T1NM29</accession>
<gene>
    <name evidence="2" type="ORF">CIPAW_13G001200</name>
</gene>
<feature type="region of interest" description="Disordered" evidence="1">
    <location>
        <begin position="1"/>
        <end position="23"/>
    </location>
</feature>
<protein>
    <submittedName>
        <fullName evidence="2">Uncharacterized protein</fullName>
    </submittedName>
</protein>
<sequence>MKPLPIPKKHPKQIPANRRAKQAKDCSIQLKQTLRNDAVAKRISDSLTVLKTTELNGDYRREREGERAVGAELGLGVCQRLASANFLLLLFFPFFSGDGFETKL</sequence>
<evidence type="ECO:0000313" key="2">
    <source>
        <dbReference type="EMBL" id="KAG6630194.1"/>
    </source>
</evidence>
<evidence type="ECO:0000256" key="1">
    <source>
        <dbReference type="SAM" id="MobiDB-lite"/>
    </source>
</evidence>
<name>A0A8T1NM29_CARIL</name>
<reference evidence="2" key="1">
    <citation type="submission" date="2020-12" db="EMBL/GenBank/DDBJ databases">
        <title>WGS assembly of Carya illinoinensis cv. Pawnee.</title>
        <authorList>
            <person name="Platts A."/>
            <person name="Shu S."/>
            <person name="Wright S."/>
            <person name="Barry K."/>
            <person name="Edger P."/>
            <person name="Pires J.C."/>
            <person name="Schmutz J."/>
        </authorList>
    </citation>
    <scope>NUCLEOTIDE SEQUENCE</scope>
    <source>
        <tissue evidence="2">Leaf</tissue>
    </source>
</reference>